<dbReference type="InterPro" id="IPR006860">
    <property type="entry name" value="FecR"/>
</dbReference>
<dbReference type="Pfam" id="PF04773">
    <property type="entry name" value="FecR"/>
    <property type="match status" value="1"/>
</dbReference>
<dbReference type="PROSITE" id="PS51318">
    <property type="entry name" value="TAT"/>
    <property type="match status" value="1"/>
</dbReference>
<evidence type="ECO:0000313" key="3">
    <source>
        <dbReference type="Proteomes" id="UP000244441"/>
    </source>
</evidence>
<dbReference type="OrthoDB" id="369729at2"/>
<dbReference type="RefSeq" id="WP_108601251.1">
    <property type="nucleotide sequence ID" value="NZ_CP026604.1"/>
</dbReference>
<reference evidence="2 3" key="1">
    <citation type="submission" date="2018-01" db="EMBL/GenBank/DDBJ databases">
        <title>Genome sequence of a Cantenovulum-like bacteria.</title>
        <authorList>
            <person name="Tan W.R."/>
            <person name="Lau N.-S."/>
            <person name="Go F."/>
            <person name="Amirul A.-A.A."/>
        </authorList>
    </citation>
    <scope>NUCLEOTIDE SEQUENCE [LARGE SCALE GENOMIC DNA]</scope>
    <source>
        <strain evidence="2 3">CCB-QB4</strain>
    </source>
</reference>
<dbReference type="Proteomes" id="UP000244441">
    <property type="component" value="Chromosome"/>
</dbReference>
<dbReference type="EMBL" id="CP026604">
    <property type="protein sequence ID" value="AWB65174.1"/>
    <property type="molecule type" value="Genomic_DNA"/>
</dbReference>
<evidence type="ECO:0000259" key="1">
    <source>
        <dbReference type="Pfam" id="PF04773"/>
    </source>
</evidence>
<sequence>MKSFQSLSRREWLQQALVLSGYSLTAGSALLSPLVHALGKVPKQLSADESIFTLSGKVKVNGQAANSKTIITANDTVETESNSQLIFVVGKDAHILRENSKVIFSGEQDKIESGLQLTKGKLLSVFGKRQQSEKEHKIKTTTATIGIRGTGVYAESFNDHSYVCTCYGQTAIQANNDKTSLEIVSAVHHDSPRYVLADGRSGNFIESAPMKNHTDEELMLIEALVGRNTPFSSLMGYSKPRRTY</sequence>
<dbReference type="KEGG" id="cate:C2869_01365"/>
<dbReference type="PANTHER" id="PTHR38731">
    <property type="entry name" value="LIPL45-RELATED LIPOPROTEIN-RELATED"/>
    <property type="match status" value="1"/>
</dbReference>
<dbReference type="PANTHER" id="PTHR38731:SF1">
    <property type="entry name" value="FECR PROTEIN DOMAIN-CONTAINING PROTEIN"/>
    <property type="match status" value="1"/>
</dbReference>
<organism evidence="2 3">
    <name type="scientific">Saccharobesus litoralis</name>
    <dbReference type="NCBI Taxonomy" id="2172099"/>
    <lineage>
        <taxon>Bacteria</taxon>
        <taxon>Pseudomonadati</taxon>
        <taxon>Pseudomonadota</taxon>
        <taxon>Gammaproteobacteria</taxon>
        <taxon>Alteromonadales</taxon>
        <taxon>Alteromonadaceae</taxon>
        <taxon>Saccharobesus</taxon>
    </lineage>
</organism>
<dbReference type="AlphaFoldDB" id="A0A2S0VLT1"/>
<dbReference type="InterPro" id="IPR006311">
    <property type="entry name" value="TAT_signal"/>
</dbReference>
<protein>
    <recommendedName>
        <fullName evidence="1">FecR protein domain-containing protein</fullName>
    </recommendedName>
</protein>
<feature type="domain" description="FecR protein" evidence="1">
    <location>
        <begin position="75"/>
        <end position="159"/>
    </location>
</feature>
<gene>
    <name evidence="2" type="ORF">C2869_01365</name>
</gene>
<accession>A0A2S0VLT1</accession>
<keyword evidence="3" id="KW-1185">Reference proteome</keyword>
<name>A0A2S0VLT1_9ALTE</name>
<evidence type="ECO:0000313" key="2">
    <source>
        <dbReference type="EMBL" id="AWB65174.1"/>
    </source>
</evidence>
<proteinExistence type="predicted"/>